<feature type="transmembrane region" description="Helical" evidence="2">
    <location>
        <begin position="58"/>
        <end position="80"/>
    </location>
</feature>
<proteinExistence type="predicted"/>
<dbReference type="AlphaFoldDB" id="A0A845ST28"/>
<dbReference type="InterPro" id="IPR022213">
    <property type="entry name" value="DUF3742"/>
</dbReference>
<feature type="compositionally biased region" description="Basic and acidic residues" evidence="1">
    <location>
        <begin position="114"/>
        <end position="126"/>
    </location>
</feature>
<comment type="caution">
    <text evidence="3">The sequence shown here is derived from an EMBL/GenBank/DDBJ whole genome shotgun (WGS) entry which is preliminary data.</text>
</comment>
<keyword evidence="4" id="KW-1185">Reference proteome</keyword>
<name>A0A845ST28_9GAMM</name>
<dbReference type="EMBL" id="WUBS01000035">
    <property type="protein sequence ID" value="NDL66074.1"/>
    <property type="molecule type" value="Genomic_DNA"/>
</dbReference>
<keyword evidence="2" id="KW-1133">Transmembrane helix</keyword>
<evidence type="ECO:0000313" key="3">
    <source>
        <dbReference type="EMBL" id="NDL66074.1"/>
    </source>
</evidence>
<feature type="transmembrane region" description="Helical" evidence="2">
    <location>
        <begin position="32"/>
        <end position="52"/>
    </location>
</feature>
<gene>
    <name evidence="3" type="ORF">GRH90_25470</name>
</gene>
<reference evidence="3 4" key="1">
    <citation type="submission" date="2019-12" db="EMBL/GenBank/DDBJ databases">
        <authorList>
            <person name="Lee S.D."/>
        </authorList>
    </citation>
    <scope>NUCLEOTIDE SEQUENCE [LARGE SCALE GENOMIC DNA]</scope>
    <source>
        <strain evidence="3 4">SAP-6</strain>
    </source>
</reference>
<evidence type="ECO:0000313" key="4">
    <source>
        <dbReference type="Proteomes" id="UP000461443"/>
    </source>
</evidence>
<feature type="region of interest" description="Disordered" evidence="1">
    <location>
        <begin position="87"/>
        <end position="126"/>
    </location>
</feature>
<reference evidence="3 4" key="2">
    <citation type="submission" date="2020-02" db="EMBL/GenBank/DDBJ databases">
        <title>The new genus of Enterobacteriales.</title>
        <authorList>
            <person name="Kim I.S."/>
        </authorList>
    </citation>
    <scope>NUCLEOTIDE SEQUENCE [LARGE SCALE GENOMIC DNA]</scope>
    <source>
        <strain evidence="3 4">SAP-6</strain>
    </source>
</reference>
<organism evidence="3 4">
    <name type="scientific">Acerihabitans arboris</name>
    <dbReference type="NCBI Taxonomy" id="2691583"/>
    <lineage>
        <taxon>Bacteria</taxon>
        <taxon>Pseudomonadati</taxon>
        <taxon>Pseudomonadota</taxon>
        <taxon>Gammaproteobacteria</taxon>
        <taxon>Enterobacterales</taxon>
        <taxon>Pectobacteriaceae</taxon>
        <taxon>Acerihabitans</taxon>
    </lineage>
</organism>
<dbReference type="Proteomes" id="UP000461443">
    <property type="component" value="Unassembled WGS sequence"/>
</dbReference>
<evidence type="ECO:0000256" key="1">
    <source>
        <dbReference type="SAM" id="MobiDB-lite"/>
    </source>
</evidence>
<dbReference type="Pfam" id="PF12553">
    <property type="entry name" value="DUF3742"/>
    <property type="match status" value="1"/>
</dbReference>
<dbReference type="RefSeq" id="WP_162368774.1">
    <property type="nucleotide sequence ID" value="NZ_WUBS01000035.1"/>
</dbReference>
<keyword evidence="2" id="KW-0812">Transmembrane</keyword>
<accession>A0A845ST28</accession>
<evidence type="ECO:0000256" key="2">
    <source>
        <dbReference type="SAM" id="Phobius"/>
    </source>
</evidence>
<keyword evidence="2" id="KW-0472">Membrane</keyword>
<protein>
    <submittedName>
        <fullName evidence="3">DUF3742 family protein</fullName>
    </submittedName>
</protein>
<sequence length="126" mass="14702">MATQVHTERWTYRLGRGVRCAWRGYGWRERCVADWLIFHGIPAVGAKALLWFVKLVLFGMLLYFTFWLALLLSAVVAALVMRNADDEEEEWPIGEQAEHKDNPGYHPTLYNDAPDPRFDDPRYDDD</sequence>